<dbReference type="AlphaFoldDB" id="A0A0J9E8E7"/>
<feature type="domain" description="Aminoglycoside phosphotransferase" evidence="2">
    <location>
        <begin position="22"/>
        <end position="252"/>
    </location>
</feature>
<dbReference type="SUPFAM" id="SSF56112">
    <property type="entry name" value="Protein kinase-like (PK-like)"/>
    <property type="match status" value="1"/>
</dbReference>
<dbReference type="PANTHER" id="PTHR21064">
    <property type="entry name" value="AMINOGLYCOSIDE PHOSPHOTRANSFERASE DOMAIN-CONTAINING PROTEIN-RELATED"/>
    <property type="match status" value="1"/>
</dbReference>
<proteinExistence type="inferred from homology"/>
<dbReference type="Gene3D" id="1.20.1270.170">
    <property type="match status" value="1"/>
</dbReference>
<keyword evidence="3" id="KW-0418">Kinase</keyword>
<dbReference type="Pfam" id="PF01636">
    <property type="entry name" value="APH"/>
    <property type="match status" value="1"/>
</dbReference>
<dbReference type="GO" id="GO:0004413">
    <property type="term" value="F:homoserine kinase activity"/>
    <property type="evidence" value="ECO:0007669"/>
    <property type="project" value="UniProtKB-EC"/>
</dbReference>
<evidence type="ECO:0000313" key="3">
    <source>
        <dbReference type="EMBL" id="KMW58996.1"/>
    </source>
</evidence>
<evidence type="ECO:0000256" key="1">
    <source>
        <dbReference type="ARBA" id="ARBA00038240"/>
    </source>
</evidence>
<dbReference type="Proteomes" id="UP000037178">
    <property type="component" value="Unassembled WGS sequence"/>
</dbReference>
<comment type="similarity">
    <text evidence="1">Belongs to the pseudomonas-type ThrB family.</text>
</comment>
<sequence length="304" mass="33322">MTTPAGMAAPWGGTVTRMVTERENRVYEMALPSGERAALRLHRVEYQTGQAIEDELKWTEALAQQGFPCPRPVPTLSGDLVVETPDGLVTAVTWVDAEPLADRFDAGTPLAPELRRLGALLARLHTLTDASGLTLNRHAWNRDGLTGPDPLWGRYWENPALRDAEAQALVAARDTARDYLSGQAGLDEGLIHADAIAENVLCTDRDMWLIDFDDSGTGYRLYDLGVALVQFWQHADFADLVSSIAEGYAGERGCDAAPLVADIPKFTAMRGLSSAGWLIARAGPEDPRHRRYVDRALGLARRYL</sequence>
<dbReference type="InterPro" id="IPR002575">
    <property type="entry name" value="Aminoglycoside_PTrfase"/>
</dbReference>
<evidence type="ECO:0000259" key="2">
    <source>
        <dbReference type="Pfam" id="PF01636"/>
    </source>
</evidence>
<dbReference type="OrthoDB" id="241498at2"/>
<organism evidence="3 4">
    <name type="scientific">Candidatus Rhodobacter oscarellae</name>
    <dbReference type="NCBI Taxonomy" id="1675527"/>
    <lineage>
        <taxon>Bacteria</taxon>
        <taxon>Pseudomonadati</taxon>
        <taxon>Pseudomonadota</taxon>
        <taxon>Alphaproteobacteria</taxon>
        <taxon>Rhodobacterales</taxon>
        <taxon>Rhodobacter group</taxon>
        <taxon>Rhodobacter</taxon>
    </lineage>
</organism>
<gene>
    <name evidence="3" type="ORF">AIOL_003977</name>
</gene>
<dbReference type="Gene3D" id="3.30.200.70">
    <property type="match status" value="1"/>
</dbReference>
<dbReference type="STRING" id="1675527.AIOL_003977"/>
<protein>
    <submittedName>
        <fullName evidence="3">Homoserine kinase</fullName>
        <ecNumber evidence="3">2.7.1.39</ecNumber>
    </submittedName>
</protein>
<dbReference type="InterPro" id="IPR011009">
    <property type="entry name" value="Kinase-like_dom_sf"/>
</dbReference>
<name>A0A0J9E8E7_9RHOB</name>
<comment type="caution">
    <text evidence="3">The sequence shown here is derived from an EMBL/GenBank/DDBJ whole genome shotgun (WGS) entry which is preliminary data.</text>
</comment>
<dbReference type="RefSeq" id="WP_049644540.1">
    <property type="nucleotide sequence ID" value="NZ_LFTY01000002.1"/>
</dbReference>
<dbReference type="EMBL" id="LFTY01000002">
    <property type="protein sequence ID" value="KMW58996.1"/>
    <property type="molecule type" value="Genomic_DNA"/>
</dbReference>
<dbReference type="InterPro" id="IPR050249">
    <property type="entry name" value="Pseudomonas-type_ThrB"/>
</dbReference>
<dbReference type="Gene3D" id="1.10.510.10">
    <property type="entry name" value="Transferase(Phosphotransferase) domain 1"/>
    <property type="match status" value="1"/>
</dbReference>
<keyword evidence="3" id="KW-0808">Transferase</keyword>
<evidence type="ECO:0000313" key="4">
    <source>
        <dbReference type="Proteomes" id="UP000037178"/>
    </source>
</evidence>
<keyword evidence="4" id="KW-1185">Reference proteome</keyword>
<accession>A0A0J9E8E7</accession>
<dbReference type="PATRIC" id="fig|1675527.3.peg.4169"/>
<dbReference type="EC" id="2.7.1.39" evidence="3"/>
<reference evidence="3 4" key="1">
    <citation type="submission" date="2015-06" db="EMBL/GenBank/DDBJ databases">
        <title>Draft genome sequence of an Alphaproteobacteria species associated to the Mediterranean sponge Oscarella lobularis.</title>
        <authorList>
            <person name="Jourda C."/>
            <person name="Santini S."/>
            <person name="Claverie J.-M."/>
        </authorList>
    </citation>
    <scope>NUCLEOTIDE SEQUENCE [LARGE SCALE GENOMIC DNA]</scope>
    <source>
        <strain evidence="3">IGS</strain>
    </source>
</reference>
<dbReference type="PANTHER" id="PTHR21064:SF6">
    <property type="entry name" value="AMINOGLYCOSIDE PHOSPHOTRANSFERASE DOMAIN-CONTAINING PROTEIN"/>
    <property type="match status" value="1"/>
</dbReference>